<dbReference type="EMBL" id="QNGE01007838">
    <property type="protein sequence ID" value="KAA3670910.1"/>
    <property type="molecule type" value="Genomic_DNA"/>
</dbReference>
<protein>
    <submittedName>
        <fullName evidence="1">Uncharacterized protein</fullName>
    </submittedName>
</protein>
<dbReference type="SUPFAM" id="SSF52768">
    <property type="entry name" value="Arginase/deacetylase"/>
    <property type="match status" value="1"/>
</dbReference>
<organism evidence="1 2">
    <name type="scientific">Paragonimus westermani</name>
    <dbReference type="NCBI Taxonomy" id="34504"/>
    <lineage>
        <taxon>Eukaryota</taxon>
        <taxon>Metazoa</taxon>
        <taxon>Spiralia</taxon>
        <taxon>Lophotrochozoa</taxon>
        <taxon>Platyhelminthes</taxon>
        <taxon>Trematoda</taxon>
        <taxon>Digenea</taxon>
        <taxon>Plagiorchiida</taxon>
        <taxon>Troglotremata</taxon>
        <taxon>Troglotrematidae</taxon>
        <taxon>Paragonimus</taxon>
    </lineage>
</organism>
<accession>A0A5J4N6A4</accession>
<evidence type="ECO:0000313" key="2">
    <source>
        <dbReference type="Proteomes" id="UP000324629"/>
    </source>
</evidence>
<dbReference type="InterPro" id="IPR023696">
    <property type="entry name" value="Ureohydrolase_dom_sf"/>
</dbReference>
<dbReference type="AlphaFoldDB" id="A0A5J4N6A4"/>
<reference evidence="1 2" key="1">
    <citation type="journal article" date="2019" name="Gigascience">
        <title>Whole-genome sequence of the oriental lung fluke Paragonimus westermani.</title>
        <authorList>
            <person name="Oey H."/>
            <person name="Zakrzewski M."/>
            <person name="Narain K."/>
            <person name="Devi K.R."/>
            <person name="Agatsuma T."/>
            <person name="Nawaratna S."/>
            <person name="Gobert G.N."/>
            <person name="Jones M.K."/>
            <person name="Ragan M.A."/>
            <person name="McManus D.P."/>
            <person name="Krause L."/>
        </authorList>
    </citation>
    <scope>NUCLEOTIDE SEQUENCE [LARGE SCALE GENOMIC DNA]</scope>
    <source>
        <strain evidence="1 2">IND2009</strain>
    </source>
</reference>
<sequence>MDSLNVDVVCISGATIQDSSQRVELISPALFTRYWLDTSGDSTAKATGQAANTVSRERRRSRLRAPFGDEDIPIVFAGSGGRELFRRRLSANHGTGFFYDERMLLHKNEWFPSYPECPERSSVILSRCDLYGLLSRCTLIMAEPASDELLFPTHRHSHVSKVAETESMLDDERKTLASGLDSAFFNEVSN</sequence>
<dbReference type="InterPro" id="IPR037138">
    <property type="entry name" value="His_deacetylse_dom_sf"/>
</dbReference>
<dbReference type="Proteomes" id="UP000324629">
    <property type="component" value="Unassembled WGS sequence"/>
</dbReference>
<evidence type="ECO:0000313" key="1">
    <source>
        <dbReference type="EMBL" id="KAA3670910.1"/>
    </source>
</evidence>
<proteinExistence type="predicted"/>
<keyword evidence="2" id="KW-1185">Reference proteome</keyword>
<name>A0A5J4N6A4_9TREM</name>
<dbReference type="Gene3D" id="3.40.800.20">
    <property type="entry name" value="Histone deacetylase domain"/>
    <property type="match status" value="1"/>
</dbReference>
<gene>
    <name evidence="1" type="ORF">DEA37_0005947</name>
</gene>
<comment type="caution">
    <text evidence="1">The sequence shown here is derived from an EMBL/GenBank/DDBJ whole genome shotgun (WGS) entry which is preliminary data.</text>
</comment>